<evidence type="ECO:0000313" key="2">
    <source>
        <dbReference type="EMBL" id="ALU31597.1"/>
    </source>
</evidence>
<evidence type="ECO:0000313" key="3">
    <source>
        <dbReference type="Proteomes" id="UP000060043"/>
    </source>
</evidence>
<dbReference type="Proteomes" id="UP000065473">
    <property type="component" value="Chromosome"/>
</dbReference>
<dbReference type="GeneID" id="14551374"/>
<name>A0A0U3FEY0_9CREN</name>
<dbReference type="Proteomes" id="UP000060043">
    <property type="component" value="Chromosome"/>
</dbReference>
<dbReference type="EMBL" id="CP013695">
    <property type="protein sequence ID" value="ALU31597.1"/>
    <property type="molecule type" value="Genomic_DNA"/>
</dbReference>
<dbReference type="EMBL" id="CP013694">
    <property type="protein sequence ID" value="ALU28875.1"/>
    <property type="molecule type" value="Genomic_DNA"/>
</dbReference>
<organism evidence="1 4">
    <name type="scientific">Sulfolobus acidocaldarius</name>
    <dbReference type="NCBI Taxonomy" id="2285"/>
    <lineage>
        <taxon>Archaea</taxon>
        <taxon>Thermoproteota</taxon>
        <taxon>Thermoprotei</taxon>
        <taxon>Sulfolobales</taxon>
        <taxon>Sulfolobaceae</taxon>
        <taxon>Sulfolobus</taxon>
    </lineage>
</organism>
<dbReference type="OMA" id="IPELEVW"/>
<evidence type="ECO:0000313" key="4">
    <source>
        <dbReference type="Proteomes" id="UP000065473"/>
    </source>
</evidence>
<dbReference type="PaxDb" id="1435377-SUSAZ_03915"/>
<dbReference type="STRING" id="1435377.SUSAZ_03915"/>
<gene>
    <name evidence="1" type="ORF">ATY89_02115</name>
    <name evidence="2" type="ORF">ATZ20_05150</name>
</gene>
<dbReference type="RefSeq" id="WP_011277730.1">
    <property type="nucleotide sequence ID" value="NZ_BHWZ01000001.1"/>
</dbReference>
<sequence>MSKEDTDKEEVEEKNKKVDIKSLVNIIPPASSLRKEKTEVKEKRVKIRKKTEVDAGTVIISSKLANEINAKDEIEISVKGRRNKFKIIVQDNVPATEIWSNSEDMLKLGLEDNSTVSVRSSK</sequence>
<reference evidence="3 4" key="1">
    <citation type="submission" date="2015-12" db="EMBL/GenBank/DDBJ databases">
        <title>A stable core within a dynamic pangenome in Sulfolobus acidocaldarius.</title>
        <authorList>
            <person name="Anderson R."/>
            <person name="Kouris A."/>
            <person name="Seward C."/>
            <person name="Campbell K."/>
            <person name="Whitaker R."/>
        </authorList>
    </citation>
    <scope>NUCLEOTIDE SEQUENCE [LARGE SCALE GENOMIC DNA]</scope>
    <source>
        <strain evidence="1 4">GG12-C01-09</strain>
        <strain evidence="2 3">NG05B_CO5_07</strain>
    </source>
</reference>
<evidence type="ECO:0000313" key="1">
    <source>
        <dbReference type="EMBL" id="ALU28875.1"/>
    </source>
</evidence>
<protein>
    <submittedName>
        <fullName evidence="1">Uncharacterized protein</fullName>
    </submittedName>
</protein>
<accession>A0A0U3FEY0</accession>
<proteinExistence type="predicted"/>
<dbReference type="AlphaFoldDB" id="A0A0U3FEY0"/>
<dbReference type="OrthoDB" id="43304at2157"/>